<proteinExistence type="predicted"/>
<sequence length="136" mass="15785">MRLVGIEKNIVLLGAAIIFVLVAWIYFEITKSEAQIAQYSEPSTSLLRGEAEAEEDFGTGHWEFKMARNEREKLTFLGVEDSIIKEKFDVEPSAFAYLWCVVVTEGYESWSVPEDYKHNQFYVVGYNRRLFELLTK</sequence>
<evidence type="ECO:0000256" key="1">
    <source>
        <dbReference type="SAM" id="Phobius"/>
    </source>
</evidence>
<dbReference type="Proteomes" id="UP000198658">
    <property type="component" value="Unassembled WGS sequence"/>
</dbReference>
<gene>
    <name evidence="2" type="ORF">SAMN05216562_3003</name>
</gene>
<name>A0A1H4B0C4_9GAMM</name>
<protein>
    <submittedName>
        <fullName evidence="2">Uncharacterized protein</fullName>
    </submittedName>
</protein>
<evidence type="ECO:0000313" key="2">
    <source>
        <dbReference type="EMBL" id="SEA41498.1"/>
    </source>
</evidence>
<dbReference type="EMBL" id="FNQO01000004">
    <property type="protein sequence ID" value="SEA41498.1"/>
    <property type="molecule type" value="Genomic_DNA"/>
</dbReference>
<keyword evidence="3" id="KW-1185">Reference proteome</keyword>
<accession>A0A1H4B0C4</accession>
<dbReference type="RefSeq" id="WP_091390532.1">
    <property type="nucleotide sequence ID" value="NZ_FNQO01000004.1"/>
</dbReference>
<organism evidence="2 3">
    <name type="scientific">Microbulbifer marinus</name>
    <dbReference type="NCBI Taxonomy" id="658218"/>
    <lineage>
        <taxon>Bacteria</taxon>
        <taxon>Pseudomonadati</taxon>
        <taxon>Pseudomonadota</taxon>
        <taxon>Gammaproteobacteria</taxon>
        <taxon>Cellvibrionales</taxon>
        <taxon>Microbulbiferaceae</taxon>
        <taxon>Microbulbifer</taxon>
    </lineage>
</organism>
<keyword evidence="1" id="KW-1133">Transmembrane helix</keyword>
<feature type="transmembrane region" description="Helical" evidence="1">
    <location>
        <begin position="9"/>
        <end position="27"/>
    </location>
</feature>
<dbReference type="AlphaFoldDB" id="A0A1H4B0C4"/>
<dbReference type="OrthoDB" id="5735036at2"/>
<keyword evidence="1" id="KW-0812">Transmembrane</keyword>
<evidence type="ECO:0000313" key="3">
    <source>
        <dbReference type="Proteomes" id="UP000198658"/>
    </source>
</evidence>
<reference evidence="3" key="1">
    <citation type="submission" date="2016-10" db="EMBL/GenBank/DDBJ databases">
        <authorList>
            <person name="Varghese N."/>
            <person name="Submissions S."/>
        </authorList>
    </citation>
    <scope>NUCLEOTIDE SEQUENCE [LARGE SCALE GENOMIC DNA]</scope>
    <source>
        <strain evidence="3">CGMCC 1.10657</strain>
    </source>
</reference>
<keyword evidence="1" id="KW-0472">Membrane</keyword>